<comment type="caution">
    <text evidence="1">The sequence shown here is derived from an EMBL/GenBank/DDBJ whole genome shotgun (WGS) entry which is preliminary data.</text>
</comment>
<gene>
    <name evidence="1" type="ORF">GLW08_15010</name>
</gene>
<name>A0ACC7VGR1_9BACI</name>
<protein>
    <submittedName>
        <fullName evidence="1">Uncharacterized protein</fullName>
    </submittedName>
</protein>
<evidence type="ECO:0000313" key="2">
    <source>
        <dbReference type="Proteomes" id="UP000466692"/>
    </source>
</evidence>
<accession>A0ACC7VGR1</accession>
<evidence type="ECO:0000313" key="1">
    <source>
        <dbReference type="EMBL" id="MYL54643.1"/>
    </source>
</evidence>
<organism evidence="1 2">
    <name type="scientific">Pontibacillus yanchengensis</name>
    <dbReference type="NCBI Taxonomy" id="462910"/>
    <lineage>
        <taxon>Bacteria</taxon>
        <taxon>Bacillati</taxon>
        <taxon>Bacillota</taxon>
        <taxon>Bacilli</taxon>
        <taxon>Bacillales</taxon>
        <taxon>Bacillaceae</taxon>
        <taxon>Pontibacillus</taxon>
    </lineage>
</organism>
<sequence length="235" mass="27145">MERMVGMNKDILHIARDFIATHFPACRAALLAGSYVRGEDTPSSDLDIVILDRDTYRESYTFLDNPIEAFVYDGDSLDFQLFAEKQHGIPLITRMCAEGVVLKGEEEARTLILQGEEHLMEGPSPLSPSQLDDFRYLITDLLYDLEGSREEMEDTYSVGELTIKLPEFILRANQEWIGEGKWMFRCLNYFDPNIAKEFTKCIQGYYQSNDKQELIRFVDYVLEPFGGRLFNGYQK</sequence>
<dbReference type="EMBL" id="WMEU01000005">
    <property type="protein sequence ID" value="MYL54643.1"/>
    <property type="molecule type" value="Genomic_DNA"/>
</dbReference>
<proteinExistence type="predicted"/>
<reference evidence="1" key="1">
    <citation type="submission" date="2019-11" db="EMBL/GenBank/DDBJ databases">
        <title>Genome sequences of 17 halophilic strains isolated from different environments.</title>
        <authorList>
            <person name="Furrow R.E."/>
        </authorList>
    </citation>
    <scope>NUCLEOTIDE SEQUENCE</scope>
    <source>
        <strain evidence="1">22510_22_Filter</strain>
    </source>
</reference>
<dbReference type="Proteomes" id="UP000466692">
    <property type="component" value="Unassembled WGS sequence"/>
</dbReference>
<keyword evidence="2" id="KW-1185">Reference proteome</keyword>